<dbReference type="RefSeq" id="WP_263542074.1">
    <property type="nucleotide sequence ID" value="NZ_JAOVZO020000009.1"/>
</dbReference>
<dbReference type="InterPro" id="IPR014795">
    <property type="entry name" value="TacA_1-like"/>
</dbReference>
<gene>
    <name evidence="3" type="ORF">OD750_007790</name>
</gene>
<evidence type="ECO:0000313" key="4">
    <source>
        <dbReference type="Proteomes" id="UP001139971"/>
    </source>
</evidence>
<dbReference type="InterPro" id="IPR010985">
    <property type="entry name" value="Ribbon_hlx_hlx"/>
</dbReference>
<dbReference type="Pfam" id="PF08681">
    <property type="entry name" value="TacA1"/>
    <property type="match status" value="1"/>
</dbReference>
<protein>
    <submittedName>
        <fullName evidence="3">DUF1778 domain-containing protein</fullName>
    </submittedName>
</protein>
<evidence type="ECO:0000256" key="2">
    <source>
        <dbReference type="ARBA" id="ARBA00049988"/>
    </source>
</evidence>
<sequence length="97" mass="10393">MPHSNSTTRACRLEARIAPDVLAAVKRAAEIEGRSVSDFVVAAARAAAERTIEEAQIIRLSLADQECIAAVLASPPEPSEALDRAFAAHRELIRSSK</sequence>
<dbReference type="SUPFAM" id="SSF47598">
    <property type="entry name" value="Ribbon-helix-helix"/>
    <property type="match status" value="1"/>
</dbReference>
<comment type="caution">
    <text evidence="3">The sequence shown here is derived from an EMBL/GenBank/DDBJ whole genome shotgun (WGS) entry which is preliminary data.</text>
</comment>
<dbReference type="Gene3D" id="1.20.5.780">
    <property type="entry name" value="Single helix bin"/>
    <property type="match status" value="1"/>
</dbReference>
<dbReference type="EMBL" id="JAOVZO020000009">
    <property type="protein sequence ID" value="MDC8012445.1"/>
    <property type="molecule type" value="Genomic_DNA"/>
</dbReference>
<comment type="similarity">
    <text evidence="2">Belongs to the TacA antitoxin family.</text>
</comment>
<name>A0A9X3YJN9_9GAMM</name>
<dbReference type="PANTHER" id="PTHR35401:SF2">
    <property type="entry name" value="ABC-TYPE TRANSPORT SYSTEM"/>
    <property type="match status" value="1"/>
</dbReference>
<dbReference type="NCBIfam" id="NF041551">
    <property type="entry name" value="YlcI_YnfO_N"/>
    <property type="match status" value="1"/>
</dbReference>
<keyword evidence="1" id="KW-1277">Toxin-antitoxin system</keyword>
<accession>A0A9X3YJN9</accession>
<dbReference type="Proteomes" id="UP001139971">
    <property type="component" value="Unassembled WGS sequence"/>
</dbReference>
<organism evidence="3 4">
    <name type="scientific">Tahibacter soli</name>
    <dbReference type="NCBI Taxonomy" id="2983605"/>
    <lineage>
        <taxon>Bacteria</taxon>
        <taxon>Pseudomonadati</taxon>
        <taxon>Pseudomonadota</taxon>
        <taxon>Gammaproteobacteria</taxon>
        <taxon>Lysobacterales</taxon>
        <taxon>Rhodanobacteraceae</taxon>
        <taxon>Tahibacter</taxon>
    </lineage>
</organism>
<evidence type="ECO:0000313" key="3">
    <source>
        <dbReference type="EMBL" id="MDC8012445.1"/>
    </source>
</evidence>
<evidence type="ECO:0000256" key="1">
    <source>
        <dbReference type="ARBA" id="ARBA00022649"/>
    </source>
</evidence>
<proteinExistence type="inferred from homology"/>
<dbReference type="AlphaFoldDB" id="A0A9X3YJN9"/>
<keyword evidence="4" id="KW-1185">Reference proteome</keyword>
<reference evidence="3" key="1">
    <citation type="submission" date="2023-02" db="EMBL/GenBank/DDBJ databases">
        <title>Tahibacter soli sp. nov. isolated from soil.</title>
        <authorList>
            <person name="Baek J.H."/>
            <person name="Lee J.K."/>
            <person name="Choi D.G."/>
            <person name="Jeon C.O."/>
        </authorList>
    </citation>
    <scope>NUCLEOTIDE SEQUENCE</scope>
    <source>
        <strain evidence="3">BL</strain>
    </source>
</reference>
<dbReference type="GO" id="GO:0006355">
    <property type="term" value="P:regulation of DNA-templated transcription"/>
    <property type="evidence" value="ECO:0007669"/>
    <property type="project" value="InterPro"/>
</dbReference>
<dbReference type="PANTHER" id="PTHR35401">
    <property type="entry name" value="COPG FAMILY HELIX-TURN-HELIX PROTEIN-RELATED-RELATED"/>
    <property type="match status" value="1"/>
</dbReference>